<dbReference type="InterPro" id="IPR006175">
    <property type="entry name" value="YjgF/YER057c/UK114"/>
</dbReference>
<feature type="compositionally biased region" description="Basic and acidic residues" evidence="1">
    <location>
        <begin position="191"/>
        <end position="201"/>
    </location>
</feature>
<proteinExistence type="predicted"/>
<keyword evidence="3" id="KW-1185">Reference proteome</keyword>
<sequence>MSQPHPLCLGRGYVPCSALVVSAGMTPRRDGTLTVTGLVGGEVDTAAAAEAAGLAARNALAAVADAAGGLDRLRGLLRLSVFIACVDGFTELSAVADGASAALARTAPALGTPARTAVGVRALPGGAPVEIELTAAAQHPPTTHNAAPDIPITEDTAPAAPIPRDAAPDTSTAQDTAPTALIPQNATPDALSRRVPEGVRR</sequence>
<name>A0ABW1C3G3_9ACTN</name>
<organism evidence="2 3">
    <name type="scientific">Nonomuraea harbinensis</name>
    <dbReference type="NCBI Taxonomy" id="1286938"/>
    <lineage>
        <taxon>Bacteria</taxon>
        <taxon>Bacillati</taxon>
        <taxon>Actinomycetota</taxon>
        <taxon>Actinomycetes</taxon>
        <taxon>Streptosporangiales</taxon>
        <taxon>Streptosporangiaceae</taxon>
        <taxon>Nonomuraea</taxon>
    </lineage>
</organism>
<dbReference type="PANTHER" id="PTHR43760">
    <property type="entry name" value="ENDORIBONUCLEASE-RELATED"/>
    <property type="match status" value="1"/>
</dbReference>
<dbReference type="InterPro" id="IPR013813">
    <property type="entry name" value="Endoribo_LPSP/chorism_mut-like"/>
</dbReference>
<dbReference type="Proteomes" id="UP001596096">
    <property type="component" value="Unassembled WGS sequence"/>
</dbReference>
<keyword evidence="2" id="KW-0378">Hydrolase</keyword>
<evidence type="ECO:0000313" key="2">
    <source>
        <dbReference type="EMBL" id="MFC5819423.1"/>
    </source>
</evidence>
<accession>A0ABW1C3G3</accession>
<comment type="caution">
    <text evidence="2">The sequence shown here is derived from an EMBL/GenBank/DDBJ whole genome shotgun (WGS) entry which is preliminary data.</text>
</comment>
<reference evidence="3" key="1">
    <citation type="journal article" date="2019" name="Int. J. Syst. Evol. Microbiol.">
        <title>The Global Catalogue of Microorganisms (GCM) 10K type strain sequencing project: providing services to taxonomists for standard genome sequencing and annotation.</title>
        <authorList>
            <consortium name="The Broad Institute Genomics Platform"/>
            <consortium name="The Broad Institute Genome Sequencing Center for Infectious Disease"/>
            <person name="Wu L."/>
            <person name="Ma J."/>
        </authorList>
    </citation>
    <scope>NUCLEOTIDE SEQUENCE [LARGE SCALE GENOMIC DNA]</scope>
    <source>
        <strain evidence="3">CGMCC 4.7106</strain>
    </source>
</reference>
<feature type="region of interest" description="Disordered" evidence="1">
    <location>
        <begin position="136"/>
        <end position="201"/>
    </location>
</feature>
<feature type="compositionally biased region" description="Low complexity" evidence="1">
    <location>
        <begin position="155"/>
        <end position="169"/>
    </location>
</feature>
<evidence type="ECO:0000313" key="3">
    <source>
        <dbReference type="Proteomes" id="UP001596096"/>
    </source>
</evidence>
<dbReference type="GO" id="GO:0016787">
    <property type="term" value="F:hydrolase activity"/>
    <property type="evidence" value="ECO:0007669"/>
    <property type="project" value="UniProtKB-KW"/>
</dbReference>
<feature type="compositionally biased region" description="Polar residues" evidence="1">
    <location>
        <begin position="170"/>
        <end position="187"/>
    </location>
</feature>
<dbReference type="Pfam" id="PF01042">
    <property type="entry name" value="Ribonuc_L-PSP"/>
    <property type="match status" value="1"/>
</dbReference>
<dbReference type="EMBL" id="JBHSNW010000019">
    <property type="protein sequence ID" value="MFC5819423.1"/>
    <property type="molecule type" value="Genomic_DNA"/>
</dbReference>
<gene>
    <name evidence="2" type="ORF">ACFPUY_30360</name>
</gene>
<dbReference type="PANTHER" id="PTHR43760:SF1">
    <property type="entry name" value="ENDORIBONUCLEASE L-PSP_CHORISMATE MUTASE-LIKE DOMAIN-CONTAINING PROTEIN"/>
    <property type="match status" value="1"/>
</dbReference>
<protein>
    <submittedName>
        <fullName evidence="2">Rid family hydrolase</fullName>
    </submittedName>
</protein>
<dbReference type="RefSeq" id="WP_219545308.1">
    <property type="nucleotide sequence ID" value="NZ_JAHKRN010000014.1"/>
</dbReference>
<evidence type="ECO:0000256" key="1">
    <source>
        <dbReference type="SAM" id="MobiDB-lite"/>
    </source>
</evidence>